<feature type="transmembrane region" description="Helical" evidence="1">
    <location>
        <begin position="12"/>
        <end position="32"/>
    </location>
</feature>
<dbReference type="InterPro" id="IPR022742">
    <property type="entry name" value="Hydrolase_4"/>
</dbReference>
<dbReference type="EMBL" id="AEIJ01000316">
    <property type="status" value="NOT_ANNOTATED_CDS"/>
    <property type="molecule type" value="Genomic_DNA"/>
</dbReference>
<dbReference type="GO" id="GO:0004622">
    <property type="term" value="F:phosphatidylcholine lysophospholipase activity"/>
    <property type="evidence" value="ECO:0007669"/>
    <property type="project" value="TreeGrafter"/>
</dbReference>
<accession>U5H7U9</accession>
<reference evidence="3" key="2">
    <citation type="submission" date="2010-11" db="EMBL/GenBank/DDBJ databases">
        <authorList>
            <consortium name="The Broad Institute Genome Sequencing Platform"/>
            <person name="Earl A."/>
            <person name="Ward D."/>
            <person name="Feldgarden M."/>
            <person name="Gevers D."/>
            <person name="Butler R."/>
            <person name="Young S.K."/>
            <person name="Zeng Q."/>
            <person name="Gargeya S."/>
            <person name="Fitzgerald M."/>
            <person name="Haas B."/>
            <person name="Abouelleil A."/>
            <person name="Alvarado L."/>
            <person name="Arachchi H.M."/>
            <person name="Berlin A."/>
            <person name="Brown A."/>
            <person name="Chapman S.B."/>
            <person name="Chen Z."/>
            <person name="Dunbar C."/>
            <person name="Freedman E."/>
            <person name="Gearin G."/>
            <person name="Gellesch M."/>
            <person name="Goldberg J."/>
            <person name="Griggs A."/>
            <person name="Gujja S."/>
            <person name="Heilman E."/>
            <person name="Heiman D."/>
            <person name="Howarth C."/>
            <person name="Larson L."/>
            <person name="Lui A."/>
            <person name="MacDonald P.J.P."/>
            <person name="Mehta T."/>
            <person name="Montmayeur A."/>
            <person name="Murphy C."/>
            <person name="Neiman D."/>
            <person name="Pearson M."/>
            <person name="Priest M."/>
            <person name="Roberts A."/>
            <person name="Saif S."/>
            <person name="Shea T."/>
            <person name="Shenoy N."/>
            <person name="Sisk P."/>
            <person name="Stolte C."/>
            <person name="Sykes S."/>
            <person name="White J."/>
            <person name="Yandava C."/>
            <person name="Wortman J."/>
            <person name="Nusbaum C."/>
            <person name="Birren B."/>
        </authorList>
    </citation>
    <scope>NUCLEOTIDE SEQUENCE</scope>
    <source>
        <strain evidence="3">P1A1 Lamole</strain>
    </source>
</reference>
<dbReference type="Pfam" id="PF12146">
    <property type="entry name" value="Hydrolase_4"/>
    <property type="match status" value="1"/>
</dbReference>
<protein>
    <recommendedName>
        <fullName evidence="2">Serine aminopeptidase S33 domain-containing protein</fullName>
    </recommendedName>
</protein>
<dbReference type="GO" id="GO:0005789">
    <property type="term" value="C:endoplasmic reticulum membrane"/>
    <property type="evidence" value="ECO:0007669"/>
    <property type="project" value="TreeGrafter"/>
</dbReference>
<keyword evidence="1" id="KW-0812">Transmembrane</keyword>
<dbReference type="InParanoid" id="U5H7U9"/>
<evidence type="ECO:0000256" key="1">
    <source>
        <dbReference type="SAM" id="Phobius"/>
    </source>
</evidence>
<name>U5H7U9_USTV1</name>
<dbReference type="SUPFAM" id="SSF53474">
    <property type="entry name" value="alpha/beta-Hydrolases"/>
    <property type="match status" value="1"/>
</dbReference>
<dbReference type="GO" id="GO:0047372">
    <property type="term" value="F:monoacylglycerol lipase activity"/>
    <property type="evidence" value="ECO:0007669"/>
    <property type="project" value="TreeGrafter"/>
</dbReference>
<dbReference type="Proteomes" id="UP000017200">
    <property type="component" value="Unassembled WGS sequence"/>
</dbReference>
<dbReference type="InterPro" id="IPR029058">
    <property type="entry name" value="AB_hydrolase_fold"/>
</dbReference>
<proteinExistence type="predicted"/>
<dbReference type="GO" id="GO:0006660">
    <property type="term" value="P:phosphatidylserine catabolic process"/>
    <property type="evidence" value="ECO:0007669"/>
    <property type="project" value="TreeGrafter"/>
</dbReference>
<dbReference type="Gene3D" id="3.40.50.1820">
    <property type="entry name" value="alpha/beta hydrolase"/>
    <property type="match status" value="1"/>
</dbReference>
<sequence>MPFTLIKVASTVVAGIVGSYAVLLGLLTIPAVQRTLVYLHRIRLVSDFDHPEQFGYAPGKVRNFKLVTPDGHKIGVWHVLPEAAYQTYRRRDPQLLNEGALPDEVFDQAFKTYPTCIYFHGNAATRAAPNRVRIGRHISEQDQSFIIIDYRGFGDSTGVPTEEGLLIDARTVWDYVTEVKGVPGEKVSIMGQSLGTGVSSGLVARLARQGIHPHALVLVSPFSSVSDLLSTYRLGNFIPILSPLNSFPSLMTTFISLLKTHFDTSKVISEIKCPILILHARDDPIIPFSHSRTLANLLLAPHLNKTNSDSNVYSSSSRTAEALALKLDSDKGFKKLERDGLVKIEKWGAWGRVMRFERGEGLGRVVWAESEMGQHNDIGYSEPSLFLQREMMAP</sequence>
<dbReference type="EnsemblFungi" id="MVLG_03319T0">
    <property type="protein sequence ID" value="MVLG_03319T0"/>
    <property type="gene ID" value="MVLG_03319"/>
</dbReference>
<feature type="domain" description="Serine aminopeptidase S33" evidence="2">
    <location>
        <begin position="133"/>
        <end position="227"/>
    </location>
</feature>
<dbReference type="HOGENOM" id="CLU_029375_3_2_1"/>
<dbReference type="STRING" id="683840.U5H7U9"/>
<dbReference type="OMA" id="YELHNCL"/>
<gene>
    <name evidence="3" type="ORF">MVLG_03319</name>
</gene>
<dbReference type="AlphaFoldDB" id="U5H7U9"/>
<evidence type="ECO:0000313" key="3">
    <source>
        <dbReference type="EMBL" id="KDE06413.1"/>
    </source>
</evidence>
<keyword evidence="1" id="KW-0472">Membrane</keyword>
<keyword evidence="5" id="KW-1185">Reference proteome</keyword>
<dbReference type="PANTHER" id="PTHR12277">
    <property type="entry name" value="ALPHA/BETA HYDROLASE DOMAIN-CONTAINING PROTEIN"/>
    <property type="match status" value="1"/>
</dbReference>
<reference evidence="5" key="1">
    <citation type="submission" date="2010-11" db="EMBL/GenBank/DDBJ databases">
        <title>The genome sequence of Microbotryum violaceum strain p1A1 Lamole.</title>
        <authorList>
            <person name="Cuomo C."/>
            <person name="Perlin M."/>
            <person name="Young S.K."/>
            <person name="Zeng Q."/>
            <person name="Gargeya S."/>
            <person name="Alvarado L."/>
            <person name="Berlin A."/>
            <person name="Chapman S.B."/>
            <person name="Chen Z."/>
            <person name="Freedman E."/>
            <person name="Gellesch M."/>
            <person name="Goldberg J."/>
            <person name="Griggs A."/>
            <person name="Gujja S."/>
            <person name="Heilman E."/>
            <person name="Heiman D."/>
            <person name="Howarth C."/>
            <person name="Mehta T."/>
            <person name="Neiman D."/>
            <person name="Pearson M."/>
            <person name="Roberts A."/>
            <person name="Saif S."/>
            <person name="Shea T."/>
            <person name="Shenoy N."/>
            <person name="Sisk P."/>
            <person name="Stolte C."/>
            <person name="Sykes S."/>
            <person name="White J."/>
            <person name="Yandava C."/>
            <person name="Haas B."/>
            <person name="Nusbaum C."/>
            <person name="Birren B."/>
        </authorList>
    </citation>
    <scope>NUCLEOTIDE SEQUENCE [LARGE SCALE GENOMIC DNA]</scope>
    <source>
        <strain evidence="5">p1A1 Lamole</strain>
    </source>
</reference>
<keyword evidence="1" id="KW-1133">Transmembrane helix</keyword>
<evidence type="ECO:0000313" key="5">
    <source>
        <dbReference type="Proteomes" id="UP000017200"/>
    </source>
</evidence>
<dbReference type="PANTHER" id="PTHR12277:SF194">
    <property type="entry name" value="FI04476P"/>
    <property type="match status" value="1"/>
</dbReference>
<evidence type="ECO:0000259" key="2">
    <source>
        <dbReference type="Pfam" id="PF12146"/>
    </source>
</evidence>
<dbReference type="OrthoDB" id="446723at2759"/>
<dbReference type="GO" id="GO:0052651">
    <property type="term" value="P:monoacylglycerol catabolic process"/>
    <property type="evidence" value="ECO:0007669"/>
    <property type="project" value="TreeGrafter"/>
</dbReference>
<reference evidence="4" key="4">
    <citation type="submission" date="2015-06" db="UniProtKB">
        <authorList>
            <consortium name="EnsemblFungi"/>
        </authorList>
    </citation>
    <scope>IDENTIFICATION</scope>
</reference>
<dbReference type="EMBL" id="GL541672">
    <property type="protein sequence ID" value="KDE06413.1"/>
    <property type="molecule type" value="Genomic_DNA"/>
</dbReference>
<reference evidence="3 5" key="3">
    <citation type="journal article" date="2015" name="BMC Genomics">
        <title>Sex and parasites: genomic and transcriptomic analysis of Microbotryum lychnidis-dioicae, the biotrophic and plant-castrating anther smut fungus.</title>
        <authorList>
            <person name="Perlin M.H."/>
            <person name="Amselem J."/>
            <person name="Fontanillas E."/>
            <person name="Toh S.S."/>
            <person name="Chen Z."/>
            <person name="Goldberg J."/>
            <person name="Duplessis S."/>
            <person name="Henrissat B."/>
            <person name="Young S."/>
            <person name="Zeng Q."/>
            <person name="Aguileta G."/>
            <person name="Petit E."/>
            <person name="Badouin H."/>
            <person name="Andrews J."/>
            <person name="Razeeq D."/>
            <person name="Gabaldon T."/>
            <person name="Quesneville H."/>
            <person name="Giraud T."/>
            <person name="Hood M.E."/>
            <person name="Schultz D.J."/>
            <person name="Cuomo C.A."/>
        </authorList>
    </citation>
    <scope>NUCLEOTIDE SEQUENCE [LARGE SCALE GENOMIC DNA]</scope>
    <source>
        <strain evidence="3">P1A1 Lamole</strain>
        <strain evidence="5">p1A1 Lamole</strain>
    </source>
</reference>
<evidence type="ECO:0000313" key="4">
    <source>
        <dbReference type="EnsemblFungi" id="MVLG_03319T0"/>
    </source>
</evidence>
<organism evidence="3">
    <name type="scientific">Microbotryum lychnidis-dioicae (strain p1A1 Lamole / MvSl-1064)</name>
    <name type="common">Anther smut fungus</name>
    <dbReference type="NCBI Taxonomy" id="683840"/>
    <lineage>
        <taxon>Eukaryota</taxon>
        <taxon>Fungi</taxon>
        <taxon>Dikarya</taxon>
        <taxon>Basidiomycota</taxon>
        <taxon>Pucciniomycotina</taxon>
        <taxon>Microbotryomycetes</taxon>
        <taxon>Microbotryales</taxon>
        <taxon>Microbotryaceae</taxon>
        <taxon>Microbotryum</taxon>
    </lineage>
</organism>